<reference evidence="1" key="1">
    <citation type="submission" date="2023-04" db="EMBL/GenBank/DDBJ databases">
        <authorList>
            <person name="Vijverberg K."/>
            <person name="Xiong W."/>
            <person name="Schranz E."/>
        </authorList>
    </citation>
    <scope>NUCLEOTIDE SEQUENCE</scope>
</reference>
<dbReference type="SUPFAM" id="SSF103025">
    <property type="entry name" value="Folate-binding domain"/>
    <property type="match status" value="1"/>
</dbReference>
<dbReference type="Gene3D" id="3.30.1360.120">
    <property type="entry name" value="Probable tRNA modification gtpase trme, domain 1"/>
    <property type="match status" value="1"/>
</dbReference>
<dbReference type="PANTHER" id="PTHR43757">
    <property type="entry name" value="AMINOMETHYLTRANSFERASE"/>
    <property type="match status" value="1"/>
</dbReference>
<dbReference type="GO" id="GO:0005739">
    <property type="term" value="C:mitochondrion"/>
    <property type="evidence" value="ECO:0007669"/>
    <property type="project" value="TreeGrafter"/>
</dbReference>
<dbReference type="PANTHER" id="PTHR43757:SF14">
    <property type="entry name" value="GLYCINE CLEAVAGE T-PROTEIN FAMILY"/>
    <property type="match status" value="1"/>
</dbReference>
<organism evidence="1 2">
    <name type="scientific">Lactuca saligna</name>
    <name type="common">Willowleaf lettuce</name>
    <dbReference type="NCBI Taxonomy" id="75948"/>
    <lineage>
        <taxon>Eukaryota</taxon>
        <taxon>Viridiplantae</taxon>
        <taxon>Streptophyta</taxon>
        <taxon>Embryophyta</taxon>
        <taxon>Tracheophyta</taxon>
        <taxon>Spermatophyta</taxon>
        <taxon>Magnoliopsida</taxon>
        <taxon>eudicotyledons</taxon>
        <taxon>Gunneridae</taxon>
        <taxon>Pentapetalae</taxon>
        <taxon>asterids</taxon>
        <taxon>campanulids</taxon>
        <taxon>Asterales</taxon>
        <taxon>Asteraceae</taxon>
        <taxon>Cichorioideae</taxon>
        <taxon>Cichorieae</taxon>
        <taxon>Lactucinae</taxon>
        <taxon>Lactuca</taxon>
    </lineage>
</organism>
<dbReference type="InterPro" id="IPR028896">
    <property type="entry name" value="GcvT/YgfZ/DmdA"/>
</dbReference>
<protein>
    <submittedName>
        <fullName evidence="1">Uncharacterized protein</fullName>
    </submittedName>
</protein>
<gene>
    <name evidence="1" type="ORF">LSALG_LOCUS26336</name>
</gene>
<dbReference type="Proteomes" id="UP001177003">
    <property type="component" value="Chromosome 5"/>
</dbReference>
<dbReference type="InterPro" id="IPR027266">
    <property type="entry name" value="TrmE/GcvT-like"/>
</dbReference>
<keyword evidence="2" id="KW-1185">Reference proteome</keyword>
<name>A0AA35Z787_LACSI</name>
<sequence length="128" mass="14004">MMSPLAAGMLWKTLLTHNATLMGSNSFQTYRNLQGSPTPGNELTDEFNVLEVGLWNAVCLNRGQETISRLITYNGIKQKLWGIQLSSLVKPGTPITVEGKKVGKLTSYTGGKGRNEYIGLGYIKRKAA</sequence>
<dbReference type="AlphaFoldDB" id="A0AA35Z787"/>
<dbReference type="EMBL" id="OX465081">
    <property type="protein sequence ID" value="CAI9286939.1"/>
    <property type="molecule type" value="Genomic_DNA"/>
</dbReference>
<evidence type="ECO:0000313" key="2">
    <source>
        <dbReference type="Proteomes" id="UP001177003"/>
    </source>
</evidence>
<accession>A0AA35Z787</accession>
<evidence type="ECO:0000313" key="1">
    <source>
        <dbReference type="EMBL" id="CAI9286939.1"/>
    </source>
</evidence>
<proteinExistence type="predicted"/>